<accession>A0A4Y3KJH1</accession>
<evidence type="ECO:0000313" key="2">
    <source>
        <dbReference type="EMBL" id="GEA83255.1"/>
    </source>
</evidence>
<proteinExistence type="predicted"/>
<feature type="compositionally biased region" description="Basic and acidic residues" evidence="1">
    <location>
        <begin position="1"/>
        <end position="12"/>
    </location>
</feature>
<keyword evidence="3" id="KW-1185">Reference proteome</keyword>
<sequence>MLASQARDEEAQHVAARRIGPVRVLDGHEQRPPGTPDGGEQLGETLEQLELVAVVRARVPGPAHEAPERRAPSSVAATASGSISRRRETASANGRYGRPISPSSTQCVTTTVASLVVLAR</sequence>
<feature type="region of interest" description="Disordered" evidence="1">
    <location>
        <begin position="60"/>
        <end position="105"/>
    </location>
</feature>
<organism evidence="2 3">
    <name type="scientific">Cellulomonas gelida</name>
    <dbReference type="NCBI Taxonomy" id="1712"/>
    <lineage>
        <taxon>Bacteria</taxon>
        <taxon>Bacillati</taxon>
        <taxon>Actinomycetota</taxon>
        <taxon>Actinomycetes</taxon>
        <taxon>Micrococcales</taxon>
        <taxon>Cellulomonadaceae</taxon>
        <taxon>Cellulomonas</taxon>
    </lineage>
</organism>
<name>A0A4Y3KJH1_9CELL</name>
<reference evidence="2 3" key="1">
    <citation type="submission" date="2019-06" db="EMBL/GenBank/DDBJ databases">
        <title>Whole genome shotgun sequence of Cellulomonas gelida NBRC 3748.</title>
        <authorList>
            <person name="Hosoyama A."/>
            <person name="Uohara A."/>
            <person name="Ohji S."/>
            <person name="Ichikawa N."/>
        </authorList>
    </citation>
    <scope>NUCLEOTIDE SEQUENCE [LARGE SCALE GENOMIC DNA]</scope>
    <source>
        <strain evidence="2 3">NBRC 3748</strain>
    </source>
</reference>
<feature type="region of interest" description="Disordered" evidence="1">
    <location>
        <begin position="1"/>
        <end position="43"/>
    </location>
</feature>
<dbReference type="EMBL" id="BJLQ01000003">
    <property type="protein sequence ID" value="GEA83255.1"/>
    <property type="molecule type" value="Genomic_DNA"/>
</dbReference>
<evidence type="ECO:0000313" key="3">
    <source>
        <dbReference type="Proteomes" id="UP000320461"/>
    </source>
</evidence>
<dbReference type="Proteomes" id="UP000320461">
    <property type="component" value="Unassembled WGS sequence"/>
</dbReference>
<comment type="caution">
    <text evidence="2">The sequence shown here is derived from an EMBL/GenBank/DDBJ whole genome shotgun (WGS) entry which is preliminary data.</text>
</comment>
<protein>
    <submittedName>
        <fullName evidence="2">Uncharacterized protein</fullName>
    </submittedName>
</protein>
<evidence type="ECO:0000256" key="1">
    <source>
        <dbReference type="SAM" id="MobiDB-lite"/>
    </source>
</evidence>
<gene>
    <name evidence="2" type="ORF">CGE01nite_05060</name>
</gene>
<dbReference type="AlphaFoldDB" id="A0A4Y3KJH1"/>